<reference evidence="1 2" key="1">
    <citation type="journal article" date="2024" name="Chem. Sci.">
        <title>Discovery of megapolipeptins by genome mining of a Burkholderiales bacteria collection.</title>
        <authorList>
            <person name="Paulo B.S."/>
            <person name="Recchia M.J.J."/>
            <person name="Lee S."/>
            <person name="Fergusson C.H."/>
            <person name="Romanowski S.B."/>
            <person name="Hernandez A."/>
            <person name="Krull N."/>
            <person name="Liu D.Y."/>
            <person name="Cavanagh H."/>
            <person name="Bos A."/>
            <person name="Gray C.A."/>
            <person name="Murphy B.T."/>
            <person name="Linington R.G."/>
            <person name="Eustaquio A.S."/>
        </authorList>
    </citation>
    <scope>NUCLEOTIDE SEQUENCE [LARGE SCALE GENOMIC DNA]</scope>
    <source>
        <strain evidence="1 2">RL21-008-BIB-B</strain>
    </source>
</reference>
<dbReference type="RefSeq" id="WP_408170561.1">
    <property type="nucleotide sequence ID" value="NZ_JAQQFR010000022.1"/>
</dbReference>
<accession>A0ABW8ZEH6</accession>
<comment type="caution">
    <text evidence="1">The sequence shown here is derived from an EMBL/GenBank/DDBJ whole genome shotgun (WGS) entry which is preliminary data.</text>
</comment>
<dbReference type="Proteomes" id="UP001629214">
    <property type="component" value="Unassembled WGS sequence"/>
</dbReference>
<keyword evidence="2" id="KW-1185">Reference proteome</keyword>
<proteinExistence type="predicted"/>
<evidence type="ECO:0000313" key="1">
    <source>
        <dbReference type="EMBL" id="MFL9881297.1"/>
    </source>
</evidence>
<organism evidence="1 2">
    <name type="scientific">Herbaspirillum rhizosphaerae</name>
    <dbReference type="NCBI Taxonomy" id="346179"/>
    <lineage>
        <taxon>Bacteria</taxon>
        <taxon>Pseudomonadati</taxon>
        <taxon>Pseudomonadota</taxon>
        <taxon>Betaproteobacteria</taxon>
        <taxon>Burkholderiales</taxon>
        <taxon>Oxalobacteraceae</taxon>
        <taxon>Herbaspirillum</taxon>
    </lineage>
</organism>
<protein>
    <submittedName>
        <fullName evidence="1">Uncharacterized protein</fullName>
    </submittedName>
</protein>
<gene>
    <name evidence="1" type="ORF">PQR63_23065</name>
</gene>
<sequence>MNLSEIMKSGIEPAMALLPKKMDTPEAKVMLLSIGMQESRFQYRRQVGGPARSFWQFEEGTQKSRGGVWGVYLHPASSGLLMNLCTARSVVFIPDDIYKAIETDDVLAAGIARLMLYTDPKPLPAVDDTSGGWATYLRIWRPGKPHPETWSSFHTQAQQEVV</sequence>
<dbReference type="EMBL" id="JAQQFR010000022">
    <property type="protein sequence ID" value="MFL9881297.1"/>
    <property type="molecule type" value="Genomic_DNA"/>
</dbReference>
<evidence type="ECO:0000313" key="2">
    <source>
        <dbReference type="Proteomes" id="UP001629214"/>
    </source>
</evidence>
<name>A0ABW8ZEH6_9BURK</name>